<dbReference type="Pfam" id="PF07690">
    <property type="entry name" value="MFS_1"/>
    <property type="match status" value="1"/>
</dbReference>
<evidence type="ECO:0000256" key="5">
    <source>
        <dbReference type="ARBA" id="ARBA00023136"/>
    </source>
</evidence>
<feature type="transmembrane region" description="Helical" evidence="6">
    <location>
        <begin position="338"/>
        <end position="365"/>
    </location>
</feature>
<dbReference type="InterPro" id="IPR020846">
    <property type="entry name" value="MFS_dom"/>
</dbReference>
<keyword evidence="4 6" id="KW-1133">Transmembrane helix</keyword>
<dbReference type="PANTHER" id="PTHR23513">
    <property type="entry name" value="INTEGRAL MEMBRANE EFFLUX PROTEIN-RELATED"/>
    <property type="match status" value="1"/>
</dbReference>
<reference evidence="8 9" key="1">
    <citation type="journal article" date="2015" name="Genome Announc.">
        <title>Draft Genome Sequence of Cyanobacterium Hassallia byssoidea Strain VB512170, Isolated from Monuments in India.</title>
        <authorList>
            <person name="Singh D."/>
            <person name="Chandrababunaidu M.M."/>
            <person name="Panda A."/>
            <person name="Sen D."/>
            <person name="Bhattacharyya S."/>
            <person name="Adhikary S.P."/>
            <person name="Tripathy S."/>
        </authorList>
    </citation>
    <scope>NUCLEOTIDE SEQUENCE [LARGE SCALE GENOMIC DNA]</scope>
    <source>
        <strain evidence="8 9">VB512170</strain>
    </source>
</reference>
<evidence type="ECO:0000256" key="3">
    <source>
        <dbReference type="ARBA" id="ARBA00022692"/>
    </source>
</evidence>
<feature type="transmembrane region" description="Helical" evidence="6">
    <location>
        <begin position="222"/>
        <end position="241"/>
    </location>
</feature>
<dbReference type="InterPro" id="IPR036259">
    <property type="entry name" value="MFS_trans_sf"/>
</dbReference>
<feature type="transmembrane region" description="Helical" evidence="6">
    <location>
        <begin position="308"/>
        <end position="326"/>
    </location>
</feature>
<feature type="domain" description="Major facilitator superfamily (MFS) profile" evidence="7">
    <location>
        <begin position="218"/>
        <end position="397"/>
    </location>
</feature>
<dbReference type="InterPro" id="IPR011701">
    <property type="entry name" value="MFS"/>
</dbReference>
<dbReference type="Gene3D" id="1.20.1250.20">
    <property type="entry name" value="MFS general substrate transporter like domains"/>
    <property type="match status" value="1"/>
</dbReference>
<evidence type="ECO:0000256" key="4">
    <source>
        <dbReference type="ARBA" id="ARBA00022989"/>
    </source>
</evidence>
<dbReference type="CDD" id="cd06173">
    <property type="entry name" value="MFS_MefA_like"/>
    <property type="match status" value="1"/>
</dbReference>
<evidence type="ECO:0000256" key="1">
    <source>
        <dbReference type="ARBA" id="ARBA00004651"/>
    </source>
</evidence>
<dbReference type="Proteomes" id="UP000031549">
    <property type="component" value="Unassembled WGS sequence"/>
</dbReference>
<feature type="transmembrane region" description="Helical" evidence="6">
    <location>
        <begin position="103"/>
        <end position="126"/>
    </location>
</feature>
<dbReference type="GO" id="GO:0005886">
    <property type="term" value="C:plasma membrane"/>
    <property type="evidence" value="ECO:0007669"/>
    <property type="project" value="UniProtKB-SubCell"/>
</dbReference>
<dbReference type="EMBL" id="JTCM02000035">
    <property type="protein sequence ID" value="NEU74144.1"/>
    <property type="molecule type" value="Genomic_DNA"/>
</dbReference>
<dbReference type="SUPFAM" id="SSF103473">
    <property type="entry name" value="MFS general substrate transporter"/>
    <property type="match status" value="1"/>
</dbReference>
<keyword evidence="3 6" id="KW-0812">Transmembrane</keyword>
<dbReference type="PROSITE" id="PS50850">
    <property type="entry name" value="MFS"/>
    <property type="match status" value="1"/>
</dbReference>
<sequence length="397" mass="42191">MKFNIRSMPVIGLIIAESLSLMGNQIAAVAIPILVLRFTNSPIVTGIASAANIVPIILAAIVGGRAIDRFGAWNISVAADVLSFFSVLALPFAFIYLDQVSPFLIFLLVFLGALFDPTGISARQTLVPNLAKLSGKPLPKINSWRGGLENAADFLGPVIGVGLIGVAGIVHTFLINAVTFLLCAVIFAIAVPRKQEIASMGNEGAAPRGVTFIFKHPQLRPLAIVGMVANFAILPFLGLLLPVLTTQKFHSTTLLGVCLSVFGLAATVGAAFFSRLSHRYSRSVIYYGGLLMTGSSMILCAVSSHKYEVIFCAGLAGLLLGAGNPLQQTILQEETPKAIAGQVFTSLTAIHFIAGPFGLLFAGIFTEFSNVKRVLLCFGCLLLTSAIFGWFRLPLKR</sequence>
<feature type="transmembrane region" description="Helical" evidence="6">
    <location>
        <begin position="12"/>
        <end position="36"/>
    </location>
</feature>
<dbReference type="GO" id="GO:0022857">
    <property type="term" value="F:transmembrane transporter activity"/>
    <property type="evidence" value="ECO:0007669"/>
    <property type="project" value="InterPro"/>
</dbReference>
<comment type="subcellular location">
    <subcellularLocation>
        <location evidence="1">Cell membrane</location>
        <topology evidence="1">Multi-pass membrane protein</topology>
    </subcellularLocation>
</comment>
<evidence type="ECO:0000313" key="8">
    <source>
        <dbReference type="EMBL" id="NEU74144.1"/>
    </source>
</evidence>
<proteinExistence type="predicted"/>
<dbReference type="PANTHER" id="PTHR23513:SF6">
    <property type="entry name" value="MAJOR FACILITATOR SUPERFAMILY ASSOCIATED DOMAIN-CONTAINING PROTEIN"/>
    <property type="match status" value="1"/>
</dbReference>
<comment type="caution">
    <text evidence="8">The sequence shown here is derived from an EMBL/GenBank/DDBJ whole genome shotgun (WGS) entry which is preliminary data.</text>
</comment>
<keyword evidence="2" id="KW-1003">Cell membrane</keyword>
<evidence type="ECO:0000256" key="2">
    <source>
        <dbReference type="ARBA" id="ARBA00022475"/>
    </source>
</evidence>
<gene>
    <name evidence="8" type="ORF">PI95_016655</name>
</gene>
<name>A0A846HBS8_9CYAN</name>
<dbReference type="AlphaFoldDB" id="A0A846HBS8"/>
<evidence type="ECO:0000259" key="7">
    <source>
        <dbReference type="PROSITE" id="PS50850"/>
    </source>
</evidence>
<feature type="transmembrane region" description="Helical" evidence="6">
    <location>
        <begin position="173"/>
        <end position="191"/>
    </location>
</feature>
<protein>
    <submittedName>
        <fullName evidence="8">MFS transporter</fullName>
    </submittedName>
</protein>
<feature type="transmembrane region" description="Helical" evidence="6">
    <location>
        <begin position="253"/>
        <end position="272"/>
    </location>
</feature>
<keyword evidence="9" id="KW-1185">Reference proteome</keyword>
<organism evidence="8 9">
    <name type="scientific">Hassallia byssoidea VB512170</name>
    <dbReference type="NCBI Taxonomy" id="1304833"/>
    <lineage>
        <taxon>Bacteria</taxon>
        <taxon>Bacillati</taxon>
        <taxon>Cyanobacteriota</taxon>
        <taxon>Cyanophyceae</taxon>
        <taxon>Nostocales</taxon>
        <taxon>Tolypothrichaceae</taxon>
        <taxon>Hassallia</taxon>
    </lineage>
</organism>
<dbReference type="RefSeq" id="WP_039752488.1">
    <property type="nucleotide sequence ID" value="NZ_JTCM02000035.1"/>
</dbReference>
<evidence type="ECO:0000313" key="9">
    <source>
        <dbReference type="Proteomes" id="UP000031549"/>
    </source>
</evidence>
<evidence type="ECO:0000256" key="6">
    <source>
        <dbReference type="SAM" id="Phobius"/>
    </source>
</evidence>
<keyword evidence="5 6" id="KW-0472">Membrane</keyword>
<feature type="transmembrane region" description="Helical" evidence="6">
    <location>
        <begin position="371"/>
        <end position="391"/>
    </location>
</feature>
<feature type="transmembrane region" description="Helical" evidence="6">
    <location>
        <begin position="284"/>
        <end position="302"/>
    </location>
</feature>
<accession>A0A846HBS8</accession>
<feature type="transmembrane region" description="Helical" evidence="6">
    <location>
        <begin position="42"/>
        <end position="63"/>
    </location>
</feature>
<feature type="transmembrane region" description="Helical" evidence="6">
    <location>
        <begin position="75"/>
        <end position="97"/>
    </location>
</feature>